<dbReference type="EMBL" id="JRNQ01000178">
    <property type="protein sequence ID" value="KGF39273.1"/>
    <property type="molecule type" value="Genomic_DNA"/>
</dbReference>
<dbReference type="AlphaFoldDB" id="A0A095ZX79"/>
<accession>A0A095ZX79</accession>
<reference evidence="1 2" key="1">
    <citation type="submission" date="2014-07" db="EMBL/GenBank/DDBJ databases">
        <authorList>
            <person name="McCorrison J."/>
            <person name="Sanka R."/>
            <person name="Torralba M."/>
            <person name="Gillis M."/>
            <person name="Haft D.H."/>
            <person name="Methe B."/>
            <person name="Sutton G."/>
            <person name="Nelson K.E."/>
        </authorList>
    </citation>
    <scope>NUCLEOTIDE SEQUENCE [LARGE SCALE GENOMIC DNA]</scope>
    <source>
        <strain evidence="1 2">DNF00320</strain>
    </source>
</reference>
<dbReference type="RefSeq" id="WP_036869315.1">
    <property type="nucleotide sequence ID" value="NZ_JRNQ01000178.1"/>
</dbReference>
<proteinExistence type="predicted"/>
<dbReference type="OrthoDB" id="1079023at2"/>
<comment type="caution">
    <text evidence="1">The sequence shown here is derived from an EMBL/GenBank/DDBJ whole genome shotgun (WGS) entry which is preliminary data.</text>
</comment>
<sequence>MKLTEQTQQQLERFIKKVALKFSHPTDDPVVTDIHLRVSQDTGDLFAFDDNDEEITRCIVDKWIETDDDQFFKNIIPHLQAVLIQLSSTIESMNIMMPFSFVLEDDEGNHIAELYLIDDDIAIIGGDLMQGLSKDLDAFFKTLGIDQPEL</sequence>
<evidence type="ECO:0000313" key="1">
    <source>
        <dbReference type="EMBL" id="KGF39273.1"/>
    </source>
</evidence>
<dbReference type="Proteomes" id="UP000029525">
    <property type="component" value="Unassembled WGS sequence"/>
</dbReference>
<organism evidence="1 2">
    <name type="scientific">Prevotella bivia DNF00320</name>
    <dbReference type="NCBI Taxonomy" id="1401068"/>
    <lineage>
        <taxon>Bacteria</taxon>
        <taxon>Pseudomonadati</taxon>
        <taxon>Bacteroidota</taxon>
        <taxon>Bacteroidia</taxon>
        <taxon>Bacteroidales</taxon>
        <taxon>Prevotellaceae</taxon>
        <taxon>Prevotella</taxon>
    </lineage>
</organism>
<gene>
    <name evidence="1" type="ORF">HMPREF0647_11755</name>
</gene>
<evidence type="ECO:0000313" key="2">
    <source>
        <dbReference type="Proteomes" id="UP000029525"/>
    </source>
</evidence>
<protein>
    <submittedName>
        <fullName evidence="1">Uncharacterized protein</fullName>
    </submittedName>
</protein>
<name>A0A095ZX79_9BACT</name>